<dbReference type="InterPro" id="IPR000182">
    <property type="entry name" value="GNAT_dom"/>
</dbReference>
<organism evidence="2 3">
    <name type="scientific">Podila minutissima</name>
    <dbReference type="NCBI Taxonomy" id="64525"/>
    <lineage>
        <taxon>Eukaryota</taxon>
        <taxon>Fungi</taxon>
        <taxon>Fungi incertae sedis</taxon>
        <taxon>Mucoromycota</taxon>
        <taxon>Mortierellomycotina</taxon>
        <taxon>Mortierellomycetes</taxon>
        <taxon>Mortierellales</taxon>
        <taxon>Mortierellaceae</taxon>
        <taxon>Podila</taxon>
    </lineage>
</organism>
<reference evidence="2" key="1">
    <citation type="journal article" date="2020" name="Fungal Divers.">
        <title>Resolving the Mortierellaceae phylogeny through synthesis of multi-gene phylogenetics and phylogenomics.</title>
        <authorList>
            <person name="Vandepol N."/>
            <person name="Liber J."/>
            <person name="Desiro A."/>
            <person name="Na H."/>
            <person name="Kennedy M."/>
            <person name="Barry K."/>
            <person name="Grigoriev I.V."/>
            <person name="Miller A.N."/>
            <person name="O'Donnell K."/>
            <person name="Stajich J.E."/>
            <person name="Bonito G."/>
        </authorList>
    </citation>
    <scope>NUCLEOTIDE SEQUENCE</scope>
    <source>
        <strain evidence="2">NVP1</strain>
    </source>
</reference>
<proteinExistence type="predicted"/>
<gene>
    <name evidence="2" type="ORF">BG006_001464</name>
</gene>
<dbReference type="AlphaFoldDB" id="A0A9P5VH35"/>
<sequence>MPVPADTVLVHIPTLPSIRSSENLSSSTSSKSNLAKGPVDAVIYRHGRVEDAPHMTEMQFSNYLFHYPGIAPKFFLDTLDYPAMTAKHAKQMAPPVDERPMAYVVAERQNHETGEGEVIGMSQAMVPDWERAYNHRWNPGWEYDSFDCEIDTLYVKLGVQGGGVGRKLILGACQEGYDRFKMRKGVIIWTLLENLQAHSFYRRIGCELAGIRTIDLSGCPAECAGFAFRDIEQVIGKK</sequence>
<evidence type="ECO:0000313" key="3">
    <source>
        <dbReference type="Proteomes" id="UP000696485"/>
    </source>
</evidence>
<dbReference type="Proteomes" id="UP000696485">
    <property type="component" value="Unassembled WGS sequence"/>
</dbReference>
<dbReference type="PROSITE" id="PS51186">
    <property type="entry name" value="GNAT"/>
    <property type="match status" value="1"/>
</dbReference>
<dbReference type="GO" id="GO:0016747">
    <property type="term" value="F:acyltransferase activity, transferring groups other than amino-acyl groups"/>
    <property type="evidence" value="ECO:0007669"/>
    <property type="project" value="InterPro"/>
</dbReference>
<name>A0A9P5VH35_9FUNG</name>
<protein>
    <recommendedName>
        <fullName evidence="1">N-acetyltransferase domain-containing protein</fullName>
    </recommendedName>
</protein>
<keyword evidence="3" id="KW-1185">Reference proteome</keyword>
<dbReference type="InterPro" id="IPR016181">
    <property type="entry name" value="Acyl_CoA_acyltransferase"/>
</dbReference>
<evidence type="ECO:0000313" key="2">
    <source>
        <dbReference type="EMBL" id="KAF9323426.1"/>
    </source>
</evidence>
<comment type="caution">
    <text evidence="2">The sequence shown here is derived from an EMBL/GenBank/DDBJ whole genome shotgun (WGS) entry which is preliminary data.</text>
</comment>
<evidence type="ECO:0000259" key="1">
    <source>
        <dbReference type="PROSITE" id="PS51186"/>
    </source>
</evidence>
<feature type="domain" description="N-acetyltransferase" evidence="1">
    <location>
        <begin position="42"/>
        <end position="222"/>
    </location>
</feature>
<dbReference type="Gene3D" id="3.40.630.30">
    <property type="match status" value="1"/>
</dbReference>
<dbReference type="Pfam" id="PF00583">
    <property type="entry name" value="Acetyltransf_1"/>
    <property type="match status" value="1"/>
</dbReference>
<accession>A0A9P5VH35</accession>
<dbReference type="SUPFAM" id="SSF55729">
    <property type="entry name" value="Acyl-CoA N-acyltransferases (Nat)"/>
    <property type="match status" value="1"/>
</dbReference>
<dbReference type="EMBL" id="JAAAUY010001290">
    <property type="protein sequence ID" value="KAF9323426.1"/>
    <property type="molecule type" value="Genomic_DNA"/>
</dbReference>